<dbReference type="HOGENOM" id="CLU_1208339_0_0_0"/>
<proteinExistence type="inferred from homology"/>
<keyword evidence="3" id="KW-0131">Cell cycle</keyword>
<dbReference type="InterPro" id="IPR058637">
    <property type="entry name" value="YknX-like_C"/>
</dbReference>
<dbReference type="EMBL" id="AFQD01000183">
    <property type="protein sequence ID" value="EGQ79841.1"/>
    <property type="molecule type" value="Genomic_DNA"/>
</dbReference>
<keyword evidence="3" id="KW-0132">Cell division</keyword>
<dbReference type="GO" id="GO:0051301">
    <property type="term" value="P:cell division"/>
    <property type="evidence" value="ECO:0007669"/>
    <property type="project" value="UniProtKB-KW"/>
</dbReference>
<sequence length="229" mass="24863">MQKKIMIMHLCKKNVAISTFKEASAGLENARNTLNDTKIIAPYDGYIDKKIVEVGTVVPEGGPVISFISNEITDISVNASLKDVEYIKNANDIIFKDNLSEKTYPLKVKSVAQNPDPINLTYPVTFTFSNLSEGEKFLSGQTGTVTISVKNNGNQEILIPLNAVFEDNGSNVYLFKNGIAVKTPIKIGELRETDKISVVKGLKSGDKVIVAGVSKLADGEKVRLLGGNK</sequence>
<name>F9EMH6_9FUSO</name>
<feature type="domain" description="YknX-like C-terminal permuted SH3-like" evidence="2">
    <location>
        <begin position="159"/>
        <end position="223"/>
    </location>
</feature>
<dbReference type="GO" id="GO:1990281">
    <property type="term" value="C:efflux pump complex"/>
    <property type="evidence" value="ECO:0007669"/>
    <property type="project" value="TreeGrafter"/>
</dbReference>
<dbReference type="SUPFAM" id="SSF111369">
    <property type="entry name" value="HlyD-like secretion proteins"/>
    <property type="match status" value="1"/>
</dbReference>
<dbReference type="STRING" id="76859.RN98_09035"/>
<evidence type="ECO:0000313" key="3">
    <source>
        <dbReference type="EMBL" id="EGQ79841.1"/>
    </source>
</evidence>
<dbReference type="PANTHER" id="PTHR30469:SF20">
    <property type="entry name" value="EFFLUX RND TRANSPORTER PERIPLASMIC ADAPTOR SUBUNIT"/>
    <property type="match status" value="1"/>
</dbReference>
<dbReference type="InterPro" id="IPR006143">
    <property type="entry name" value="RND_pump_MFP"/>
</dbReference>
<accession>F9EMH6</accession>
<evidence type="ECO:0000256" key="1">
    <source>
        <dbReference type="ARBA" id="ARBA00009477"/>
    </source>
</evidence>
<dbReference type="Gene3D" id="2.40.30.170">
    <property type="match status" value="1"/>
</dbReference>
<reference evidence="3 4" key="1">
    <citation type="submission" date="2011-05" db="EMBL/GenBank/DDBJ databases">
        <authorList>
            <person name="Muzny D."/>
            <person name="Qin X."/>
            <person name="Deng J."/>
            <person name="Jiang H."/>
            <person name="Liu Y."/>
            <person name="Qu J."/>
            <person name="Song X.-Z."/>
            <person name="Zhang L."/>
            <person name="Thornton R."/>
            <person name="Coyle M."/>
            <person name="Francisco L."/>
            <person name="Jackson L."/>
            <person name="Javaid M."/>
            <person name="Korchina V."/>
            <person name="Kovar C."/>
            <person name="Mata R."/>
            <person name="Mathew T."/>
            <person name="Ngo R."/>
            <person name="Nguyen L."/>
            <person name="Nguyen N."/>
            <person name="Okwuonu G."/>
            <person name="Ongeri F."/>
            <person name="Pham C."/>
            <person name="Simmons D."/>
            <person name="Wilczek-Boney K."/>
            <person name="Hale W."/>
            <person name="Jakkamsetti A."/>
            <person name="Pham P."/>
            <person name="Ruth R."/>
            <person name="San Lucas F."/>
            <person name="Warren J."/>
            <person name="Zhang J."/>
            <person name="Zhao Z."/>
            <person name="Zhou C."/>
            <person name="Zhu D."/>
            <person name="Lee S."/>
            <person name="Bess C."/>
            <person name="Blankenburg K."/>
            <person name="Forbes L."/>
            <person name="Fu Q."/>
            <person name="Gubbala S."/>
            <person name="Hirani K."/>
            <person name="Jayaseelan J.C."/>
            <person name="Lara F."/>
            <person name="Munidasa M."/>
            <person name="Palculict T."/>
            <person name="Patil S."/>
            <person name="Pu L.-L."/>
            <person name="Saada N."/>
            <person name="Tang L."/>
            <person name="Weissenberger G."/>
            <person name="Zhu Y."/>
            <person name="Hemphill L."/>
            <person name="Shang Y."/>
            <person name="Youmans B."/>
            <person name="Ayvaz T."/>
            <person name="Ross M."/>
            <person name="Santibanez J."/>
            <person name="Aqrawi P."/>
            <person name="Gross S."/>
            <person name="Joshi V."/>
            <person name="Fowler G."/>
            <person name="Nazareth L."/>
            <person name="Reid J."/>
            <person name="Worley K."/>
            <person name="Petrosino J."/>
            <person name="Highlander S."/>
            <person name="Gibbs R."/>
        </authorList>
    </citation>
    <scope>NUCLEOTIDE SEQUENCE [LARGE SCALE GENOMIC DNA]</scope>
    <source>
        <strain evidence="3 4">ATCC 51191</strain>
    </source>
</reference>
<organism evidence="3 4">
    <name type="scientific">Fusobacterium animalis ATCC 51191</name>
    <dbReference type="NCBI Taxonomy" id="997347"/>
    <lineage>
        <taxon>Bacteria</taxon>
        <taxon>Fusobacteriati</taxon>
        <taxon>Fusobacteriota</taxon>
        <taxon>Fusobacteriia</taxon>
        <taxon>Fusobacteriales</taxon>
        <taxon>Fusobacteriaceae</taxon>
        <taxon>Fusobacterium</taxon>
    </lineage>
</organism>
<protein>
    <submittedName>
        <fullName evidence="3">RND family resistance-nodulation-cell division efflux pump</fullName>
    </submittedName>
</protein>
<dbReference type="Gene3D" id="2.40.50.100">
    <property type="match status" value="1"/>
</dbReference>
<evidence type="ECO:0000313" key="4">
    <source>
        <dbReference type="Proteomes" id="UP000005392"/>
    </source>
</evidence>
<dbReference type="AlphaFoldDB" id="F9EMH6"/>
<dbReference type="PATRIC" id="fig|997347.4.peg.1054"/>
<dbReference type="GO" id="GO:0015562">
    <property type="term" value="F:efflux transmembrane transporter activity"/>
    <property type="evidence" value="ECO:0007669"/>
    <property type="project" value="TreeGrafter"/>
</dbReference>
<dbReference type="Proteomes" id="UP000005392">
    <property type="component" value="Unassembled WGS sequence"/>
</dbReference>
<comment type="caution">
    <text evidence="3">The sequence shown here is derived from an EMBL/GenBank/DDBJ whole genome shotgun (WGS) entry which is preliminary data.</text>
</comment>
<evidence type="ECO:0000259" key="2">
    <source>
        <dbReference type="Pfam" id="PF25989"/>
    </source>
</evidence>
<dbReference type="Pfam" id="PF25989">
    <property type="entry name" value="YknX_C"/>
    <property type="match status" value="1"/>
</dbReference>
<dbReference type="Gene3D" id="1.10.287.470">
    <property type="entry name" value="Helix hairpin bin"/>
    <property type="match status" value="1"/>
</dbReference>
<gene>
    <name evidence="3" type="ORF">HMPREF9094_1131</name>
</gene>
<dbReference type="Gene3D" id="2.40.420.20">
    <property type="match status" value="1"/>
</dbReference>
<dbReference type="PANTHER" id="PTHR30469">
    <property type="entry name" value="MULTIDRUG RESISTANCE PROTEIN MDTA"/>
    <property type="match status" value="1"/>
</dbReference>
<dbReference type="NCBIfam" id="TIGR01730">
    <property type="entry name" value="RND_mfp"/>
    <property type="match status" value="1"/>
</dbReference>
<keyword evidence="4" id="KW-1185">Reference proteome</keyword>
<comment type="similarity">
    <text evidence="1">Belongs to the membrane fusion protein (MFP) (TC 8.A.1) family.</text>
</comment>